<feature type="compositionally biased region" description="Acidic residues" evidence="1">
    <location>
        <begin position="733"/>
        <end position="747"/>
    </location>
</feature>
<evidence type="ECO:0000313" key="2">
    <source>
        <dbReference type="EMBL" id="KAK2961121.1"/>
    </source>
</evidence>
<comment type="caution">
    <text evidence="2">The sequence shown here is derived from an EMBL/GenBank/DDBJ whole genome shotgun (WGS) entry which is preliminary data.</text>
</comment>
<protein>
    <submittedName>
        <fullName evidence="2">Uncharacterized protein</fullName>
    </submittedName>
</protein>
<feature type="compositionally biased region" description="Basic and acidic residues" evidence="1">
    <location>
        <begin position="545"/>
        <end position="570"/>
    </location>
</feature>
<feature type="compositionally biased region" description="Polar residues" evidence="1">
    <location>
        <begin position="274"/>
        <end position="296"/>
    </location>
</feature>
<feature type="compositionally biased region" description="Basic and acidic residues" evidence="1">
    <location>
        <begin position="326"/>
        <end position="348"/>
    </location>
</feature>
<feature type="compositionally biased region" description="Acidic residues" evidence="1">
    <location>
        <begin position="625"/>
        <end position="636"/>
    </location>
</feature>
<feature type="compositionally biased region" description="Polar residues" evidence="1">
    <location>
        <begin position="383"/>
        <end position="394"/>
    </location>
</feature>
<feature type="compositionally biased region" description="Polar residues" evidence="1">
    <location>
        <begin position="240"/>
        <end position="250"/>
    </location>
</feature>
<feature type="compositionally biased region" description="Polar residues" evidence="1">
    <location>
        <begin position="349"/>
        <end position="365"/>
    </location>
</feature>
<feature type="compositionally biased region" description="Basic residues" evidence="1">
    <location>
        <begin position="440"/>
        <end position="457"/>
    </location>
</feature>
<name>A0ABQ9YBG9_9EUKA</name>
<dbReference type="Proteomes" id="UP001281761">
    <property type="component" value="Unassembled WGS sequence"/>
</dbReference>
<feature type="compositionally biased region" description="Polar residues" evidence="1">
    <location>
        <begin position="690"/>
        <end position="703"/>
    </location>
</feature>
<feature type="compositionally biased region" description="Acidic residues" evidence="1">
    <location>
        <begin position="583"/>
        <end position="604"/>
    </location>
</feature>
<evidence type="ECO:0000256" key="1">
    <source>
        <dbReference type="SAM" id="MobiDB-lite"/>
    </source>
</evidence>
<proteinExistence type="predicted"/>
<reference evidence="2 3" key="1">
    <citation type="journal article" date="2022" name="bioRxiv">
        <title>Genomics of Preaxostyla Flagellates Illuminates Evolutionary Transitions and the Path Towards Mitochondrial Loss.</title>
        <authorList>
            <person name="Novak L.V.F."/>
            <person name="Treitli S.C."/>
            <person name="Pyrih J."/>
            <person name="Halakuc P."/>
            <person name="Pipaliya S.V."/>
            <person name="Vacek V."/>
            <person name="Brzon O."/>
            <person name="Soukal P."/>
            <person name="Eme L."/>
            <person name="Dacks J.B."/>
            <person name="Karnkowska A."/>
            <person name="Elias M."/>
            <person name="Hampl V."/>
        </authorList>
    </citation>
    <scope>NUCLEOTIDE SEQUENCE [LARGE SCALE GENOMIC DNA]</scope>
    <source>
        <strain evidence="2">NAU3</strain>
        <tissue evidence="2">Gut</tissue>
    </source>
</reference>
<organism evidence="2 3">
    <name type="scientific">Blattamonas nauphoetae</name>
    <dbReference type="NCBI Taxonomy" id="2049346"/>
    <lineage>
        <taxon>Eukaryota</taxon>
        <taxon>Metamonada</taxon>
        <taxon>Preaxostyla</taxon>
        <taxon>Oxymonadida</taxon>
        <taxon>Blattamonas</taxon>
    </lineage>
</organism>
<feature type="compositionally biased region" description="Acidic residues" evidence="1">
    <location>
        <begin position="507"/>
        <end position="524"/>
    </location>
</feature>
<feature type="compositionally biased region" description="Basic and acidic residues" evidence="1">
    <location>
        <begin position="637"/>
        <end position="646"/>
    </location>
</feature>
<evidence type="ECO:0000313" key="3">
    <source>
        <dbReference type="Proteomes" id="UP001281761"/>
    </source>
</evidence>
<dbReference type="EMBL" id="JARBJD010000018">
    <property type="protein sequence ID" value="KAK2961121.1"/>
    <property type="molecule type" value="Genomic_DNA"/>
</dbReference>
<accession>A0ABQ9YBG9</accession>
<keyword evidence="3" id="KW-1185">Reference proteome</keyword>
<feature type="region of interest" description="Disordered" evidence="1">
    <location>
        <begin position="240"/>
        <end position="747"/>
    </location>
</feature>
<feature type="compositionally biased region" description="Low complexity" evidence="1">
    <location>
        <begin position="373"/>
        <end position="382"/>
    </location>
</feature>
<feature type="compositionally biased region" description="Basic and acidic residues" evidence="1">
    <location>
        <begin position="458"/>
        <end position="468"/>
    </location>
</feature>
<sequence length="747" mass="85351">MSQLIPILHLLRKPYPDGPPMNLFHFPQTIVFKNGVLSEWLFSSVKTGLILKKRKENMDKASIVPTLTKNIPSHGIIAVFSGSISSSEKTKKSPYLPFYKTLFLDEENLTFLMKYWIVLHGTISTFVTPYSRNNSTISCNWTPSFTLFSETVNTHEIDNTAFEMQLRAITTEQKSEHSQTHSFQNALVVRTLTGIVHQIQNHLNAVNPSGKILTKCTYYFRIGEERKIYLIDVQQAQFQNKQEQTMSPMKSPSRHDNPMSKSVTKMRSSHPKTETTLPPLNGDNSQKNLQKSSNDDPPTIRVRSMSMQTLSTRPRRSSSKNGTSQNEDRDSQKSDGNDSSQKELKQDTKQAQSKSPRQGRTSVGKSQKPKQRSTSSHGSISSTQNRSEGVSTRLYNPPDRSKREEEEKKKKHEAEVKERKMIKKFLSTRSIYTLEGSISPKKRFHNQNRDRSHHKHGNRPEKQRESPKKQNTNEIQSYGEPDIMEYERKTFTPMRSRNAARRKEIEGIEEAFEDVSGAEEEGEKNDDGGRKDETQRINKSNEASESDHVSCHDQPSKSDPETQPTNKDRPQQTQNNQPQQKEDESEDADDNYEDDFGDDFESDESEKQAETDEGIPHDPPKAEPEEMSQTEDERQEDSDHSDRDPSQPKNRSFAQPARKTSQNLTEDRNEDDEMNNGPIESENEVGSIAPSISVSDEGSQDDNSGWEHRNADKKAESPEQQQNQPSRFKFGMDDDEDDDEDDYSDFG</sequence>
<gene>
    <name evidence="2" type="ORF">BLNAU_3889</name>
</gene>
<feature type="compositionally biased region" description="Basic and acidic residues" evidence="1">
    <location>
        <begin position="525"/>
        <end position="536"/>
    </location>
</feature>
<feature type="compositionally biased region" description="Basic and acidic residues" evidence="1">
    <location>
        <begin position="705"/>
        <end position="717"/>
    </location>
</feature>
<feature type="compositionally biased region" description="Polar residues" evidence="1">
    <location>
        <begin position="647"/>
        <end position="664"/>
    </location>
</feature>
<feature type="compositionally biased region" description="Basic and acidic residues" evidence="1">
    <location>
        <begin position="605"/>
        <end position="624"/>
    </location>
</feature>
<feature type="compositionally biased region" description="Basic and acidic residues" evidence="1">
    <location>
        <begin position="399"/>
        <end position="419"/>
    </location>
</feature>